<dbReference type="Proteomes" id="UP000625711">
    <property type="component" value="Unassembled WGS sequence"/>
</dbReference>
<evidence type="ECO:0000256" key="5">
    <source>
        <dbReference type="ARBA" id="ARBA00023242"/>
    </source>
</evidence>
<keyword evidence="4" id="KW-0862">Zinc</keyword>
<keyword evidence="3" id="KW-0863">Zinc-finger</keyword>
<dbReference type="InterPro" id="IPR012337">
    <property type="entry name" value="RNaseH-like_sf"/>
</dbReference>
<evidence type="ECO:0000259" key="7">
    <source>
        <dbReference type="Pfam" id="PF05699"/>
    </source>
</evidence>
<evidence type="ECO:0000256" key="1">
    <source>
        <dbReference type="ARBA" id="ARBA00004123"/>
    </source>
</evidence>
<feature type="compositionally biased region" description="Polar residues" evidence="6">
    <location>
        <begin position="39"/>
        <end position="53"/>
    </location>
</feature>
<dbReference type="InterPro" id="IPR052035">
    <property type="entry name" value="ZnF_BED_domain_contain"/>
</dbReference>
<keyword evidence="5" id="KW-0539">Nucleus</keyword>
<sequence>MAPPKPSNNVGKRQLVGQGPNRGPPKKHRRDSVVDLEEPSTSKATTKVQSARASKNPPKYTTEDLALLYFGCKDQRLFETVENEGFLQFMKLVAPNFKIPSASFLKEMLLEKYRNHTRDYQSKLSRASDICITLNMWTEVNNRSFLKVVAHFIENHSFVSCTIAVREFSKDNIPNYIAQNFREILNSWNINHNQIRAVVTDNNRPNITTAIKSTMGEKLHLPCFVGKINIIINDVLSNRLIKRTINKVKDIITWVENSTIRSNKLRNLQLQNNVPEESVLQLVLNDRTKWTTTYYMLEIFSKLWQVIYEIILEYNRESTWLSSNEIEVVKELVQLLKPFECMIREACQQKYVTISKILPLISCLSSELNNVNIKLLDMIVIKETLITTIKQKFESIEFNDHVAISTLLDPRFKNLHFLKPEARQKAISKLREKIRLQNTDNASNWCEQNKKYDFWKHHKKLANVDEVSQYLSRDVANLQSNPLVEWEKMRSVFPRLYNVARSYLVVVANSAPCRLSSPKPGKTPGETTDNLSNEDVEKLLFLRSLSDDEFFSDIM</sequence>
<dbReference type="GO" id="GO:0008270">
    <property type="term" value="F:zinc ion binding"/>
    <property type="evidence" value="ECO:0007669"/>
    <property type="project" value="UniProtKB-KW"/>
</dbReference>
<evidence type="ECO:0000313" key="9">
    <source>
        <dbReference type="Proteomes" id="UP000625711"/>
    </source>
</evidence>
<proteinExistence type="predicted"/>
<evidence type="ECO:0000256" key="4">
    <source>
        <dbReference type="ARBA" id="ARBA00022833"/>
    </source>
</evidence>
<keyword evidence="9" id="KW-1185">Reference proteome</keyword>
<dbReference type="AlphaFoldDB" id="A0A834HXL5"/>
<dbReference type="SUPFAM" id="SSF53098">
    <property type="entry name" value="Ribonuclease H-like"/>
    <property type="match status" value="1"/>
</dbReference>
<dbReference type="GO" id="GO:0005634">
    <property type="term" value="C:nucleus"/>
    <property type="evidence" value="ECO:0007669"/>
    <property type="project" value="UniProtKB-SubCell"/>
</dbReference>
<dbReference type="Pfam" id="PF05699">
    <property type="entry name" value="Dimer_Tnp_hAT"/>
    <property type="match status" value="1"/>
</dbReference>
<accession>A0A834HXL5</accession>
<evidence type="ECO:0000256" key="3">
    <source>
        <dbReference type="ARBA" id="ARBA00022771"/>
    </source>
</evidence>
<reference evidence="8" key="1">
    <citation type="submission" date="2020-08" db="EMBL/GenBank/DDBJ databases">
        <title>Genome sequencing and assembly of the red palm weevil Rhynchophorus ferrugineus.</title>
        <authorList>
            <person name="Dias G.B."/>
            <person name="Bergman C.M."/>
            <person name="Manee M."/>
        </authorList>
    </citation>
    <scope>NUCLEOTIDE SEQUENCE</scope>
    <source>
        <strain evidence="8">AA-2017</strain>
        <tissue evidence="8">Whole larva</tissue>
    </source>
</reference>
<comment type="caution">
    <text evidence="8">The sequence shown here is derived from an EMBL/GenBank/DDBJ whole genome shotgun (WGS) entry which is preliminary data.</text>
</comment>
<dbReference type="GO" id="GO:0046983">
    <property type="term" value="F:protein dimerization activity"/>
    <property type="evidence" value="ECO:0007669"/>
    <property type="project" value="InterPro"/>
</dbReference>
<evidence type="ECO:0000256" key="6">
    <source>
        <dbReference type="SAM" id="MobiDB-lite"/>
    </source>
</evidence>
<dbReference type="InterPro" id="IPR008906">
    <property type="entry name" value="HATC_C_dom"/>
</dbReference>
<comment type="subcellular location">
    <subcellularLocation>
        <location evidence="1">Nucleus</location>
    </subcellularLocation>
</comment>
<feature type="region of interest" description="Disordered" evidence="6">
    <location>
        <begin position="1"/>
        <end position="58"/>
    </location>
</feature>
<name>A0A834HXL5_RHYFE</name>
<dbReference type="EMBL" id="JAACXV010021532">
    <property type="protein sequence ID" value="KAF7263427.1"/>
    <property type="molecule type" value="Genomic_DNA"/>
</dbReference>
<feature type="domain" description="HAT C-terminal dimerisation" evidence="7">
    <location>
        <begin position="466"/>
        <end position="544"/>
    </location>
</feature>
<keyword evidence="2" id="KW-0479">Metal-binding</keyword>
<organism evidence="8 9">
    <name type="scientific">Rhynchophorus ferrugineus</name>
    <name type="common">Red palm weevil</name>
    <name type="synonym">Curculio ferrugineus</name>
    <dbReference type="NCBI Taxonomy" id="354439"/>
    <lineage>
        <taxon>Eukaryota</taxon>
        <taxon>Metazoa</taxon>
        <taxon>Ecdysozoa</taxon>
        <taxon>Arthropoda</taxon>
        <taxon>Hexapoda</taxon>
        <taxon>Insecta</taxon>
        <taxon>Pterygota</taxon>
        <taxon>Neoptera</taxon>
        <taxon>Endopterygota</taxon>
        <taxon>Coleoptera</taxon>
        <taxon>Polyphaga</taxon>
        <taxon>Cucujiformia</taxon>
        <taxon>Curculionidae</taxon>
        <taxon>Dryophthorinae</taxon>
        <taxon>Rhynchophorus</taxon>
    </lineage>
</organism>
<evidence type="ECO:0000313" key="8">
    <source>
        <dbReference type="EMBL" id="KAF7263427.1"/>
    </source>
</evidence>
<dbReference type="PANTHER" id="PTHR46481">
    <property type="entry name" value="ZINC FINGER BED DOMAIN-CONTAINING PROTEIN 4"/>
    <property type="match status" value="1"/>
</dbReference>
<dbReference type="OrthoDB" id="6620210at2759"/>
<dbReference type="SUPFAM" id="SSF140996">
    <property type="entry name" value="Hermes dimerisation domain"/>
    <property type="match status" value="1"/>
</dbReference>
<gene>
    <name evidence="8" type="ORF">GWI33_002344</name>
</gene>
<dbReference type="PANTHER" id="PTHR46481:SF10">
    <property type="entry name" value="ZINC FINGER BED DOMAIN-CONTAINING PROTEIN 39"/>
    <property type="match status" value="1"/>
</dbReference>
<protein>
    <recommendedName>
        <fullName evidence="7">HAT C-terminal dimerisation domain-containing protein</fullName>
    </recommendedName>
</protein>
<evidence type="ECO:0000256" key="2">
    <source>
        <dbReference type="ARBA" id="ARBA00022723"/>
    </source>
</evidence>